<protein>
    <submittedName>
        <fullName evidence="2">SGNH/GDSL hydrolase family protein</fullName>
        <ecNumber evidence="2">3.1.-.-</ecNumber>
    </submittedName>
</protein>
<dbReference type="Pfam" id="PF13472">
    <property type="entry name" value="Lipase_GDSL_2"/>
    <property type="match status" value="1"/>
</dbReference>
<dbReference type="PANTHER" id="PTHR30383:SF5">
    <property type="entry name" value="SGNH HYDROLASE-TYPE ESTERASE DOMAIN-CONTAINING PROTEIN"/>
    <property type="match status" value="1"/>
</dbReference>
<dbReference type="Proteomes" id="UP001589619">
    <property type="component" value="Unassembled WGS sequence"/>
</dbReference>
<keyword evidence="3" id="KW-1185">Reference proteome</keyword>
<dbReference type="CDD" id="cd01834">
    <property type="entry name" value="SGNH_hydrolase_like_2"/>
    <property type="match status" value="1"/>
</dbReference>
<dbReference type="PANTHER" id="PTHR30383">
    <property type="entry name" value="THIOESTERASE 1/PROTEASE 1/LYSOPHOSPHOLIPASE L1"/>
    <property type="match status" value="1"/>
</dbReference>
<dbReference type="RefSeq" id="WP_344908823.1">
    <property type="nucleotide sequence ID" value="NZ_BAAAYO010000006.1"/>
</dbReference>
<keyword evidence="2" id="KW-0378">Hydrolase</keyword>
<evidence type="ECO:0000313" key="3">
    <source>
        <dbReference type="Proteomes" id="UP001589619"/>
    </source>
</evidence>
<evidence type="ECO:0000313" key="2">
    <source>
        <dbReference type="EMBL" id="MFB9755759.1"/>
    </source>
</evidence>
<organism evidence="2 3">
    <name type="scientific">Paenibacillus hodogayensis</name>
    <dbReference type="NCBI Taxonomy" id="279208"/>
    <lineage>
        <taxon>Bacteria</taxon>
        <taxon>Bacillati</taxon>
        <taxon>Bacillota</taxon>
        <taxon>Bacilli</taxon>
        <taxon>Bacillales</taxon>
        <taxon>Paenibacillaceae</taxon>
        <taxon>Paenibacillus</taxon>
    </lineage>
</organism>
<accession>A0ABV5W5A8</accession>
<dbReference type="EC" id="3.1.-.-" evidence="2"/>
<dbReference type="EMBL" id="JBHMAG010000018">
    <property type="protein sequence ID" value="MFB9755759.1"/>
    <property type="molecule type" value="Genomic_DNA"/>
</dbReference>
<reference evidence="2 3" key="1">
    <citation type="submission" date="2024-09" db="EMBL/GenBank/DDBJ databases">
        <authorList>
            <person name="Sun Q."/>
            <person name="Mori K."/>
        </authorList>
    </citation>
    <scope>NUCLEOTIDE SEQUENCE [LARGE SCALE GENOMIC DNA]</scope>
    <source>
        <strain evidence="2 3">JCM 12520</strain>
    </source>
</reference>
<comment type="caution">
    <text evidence="2">The sequence shown here is derived from an EMBL/GenBank/DDBJ whole genome shotgun (WGS) entry which is preliminary data.</text>
</comment>
<dbReference type="InterPro" id="IPR036514">
    <property type="entry name" value="SGNH_hydro_sf"/>
</dbReference>
<proteinExistence type="predicted"/>
<gene>
    <name evidence="2" type="ORF">ACFFNY_29615</name>
</gene>
<dbReference type="InterPro" id="IPR013830">
    <property type="entry name" value="SGNH_hydro"/>
</dbReference>
<feature type="domain" description="SGNH hydrolase-type esterase" evidence="1">
    <location>
        <begin position="15"/>
        <end position="198"/>
    </location>
</feature>
<dbReference type="Gene3D" id="3.40.50.1110">
    <property type="entry name" value="SGNH hydrolase"/>
    <property type="match status" value="1"/>
</dbReference>
<dbReference type="InterPro" id="IPR051532">
    <property type="entry name" value="Ester_Hydrolysis_Enzymes"/>
</dbReference>
<dbReference type="GO" id="GO:0016787">
    <property type="term" value="F:hydrolase activity"/>
    <property type="evidence" value="ECO:0007669"/>
    <property type="project" value="UniProtKB-KW"/>
</dbReference>
<name>A0ABV5W5A8_9BACL</name>
<dbReference type="SUPFAM" id="SSF52266">
    <property type="entry name" value="SGNH hydrolase"/>
    <property type="match status" value="1"/>
</dbReference>
<evidence type="ECO:0000259" key="1">
    <source>
        <dbReference type="Pfam" id="PF13472"/>
    </source>
</evidence>
<sequence length="215" mass="23948">MTLRIKQGDVVLFQGDSITDAGRNREQTGDLGRGYALLTAALFSAAYPQLQVKFINRGISGNRAADLLNRWEPDCLELKPDWVSIYIGINDTWRKYDRNDPTSAEQFEQNYRRLLTETRERLGAQIVLIEPFVLPVPEDRKGWREDLDPKITVVRELAREFGTLLVPLDGLFAQASTLATSAYWAPDGVHPSPAGHALIANAWLKTVGAAEAARG</sequence>